<feature type="chain" id="PRO_5025713246" description="Pentraxin family member" evidence="9">
    <location>
        <begin position="17"/>
        <end position="228"/>
    </location>
</feature>
<evidence type="ECO:0000256" key="5">
    <source>
        <dbReference type="ARBA" id="ARBA00022837"/>
    </source>
</evidence>
<dbReference type="GeneID" id="115570704"/>
<dbReference type="Gene3D" id="2.60.120.200">
    <property type="match status" value="1"/>
</dbReference>
<dbReference type="RefSeq" id="XP_030255239.1">
    <property type="nucleotide sequence ID" value="XM_030399379.1"/>
</dbReference>
<comment type="subcellular location">
    <subcellularLocation>
        <location evidence="1 9">Secreted</location>
    </subcellularLocation>
</comment>
<evidence type="ECO:0000256" key="9">
    <source>
        <dbReference type="RuleBase" id="RU362112"/>
    </source>
</evidence>
<dbReference type="OMA" id="HKMRSAY"/>
<dbReference type="InterPro" id="IPR001759">
    <property type="entry name" value="PTX_dom"/>
</dbReference>
<evidence type="ECO:0000256" key="4">
    <source>
        <dbReference type="ARBA" id="ARBA00022729"/>
    </source>
</evidence>
<evidence type="ECO:0000256" key="1">
    <source>
        <dbReference type="ARBA" id="ARBA00004613"/>
    </source>
</evidence>
<reference evidence="11" key="3">
    <citation type="submission" date="2025-09" db="UniProtKB">
        <authorList>
            <consortium name="Ensembl"/>
        </authorList>
    </citation>
    <scope>IDENTIFICATION</scope>
</reference>
<keyword evidence="3 9" id="KW-0479">Metal-binding</keyword>
<dbReference type="PANTHER" id="PTHR45869">
    <property type="entry name" value="C-REACTIVE PROTEIN-RELATED"/>
    <property type="match status" value="1"/>
</dbReference>
<protein>
    <recommendedName>
        <fullName evidence="9">Pentraxin family member</fullName>
    </recommendedName>
</protein>
<gene>
    <name evidence="11" type="primary">LOC115570704</name>
</gene>
<reference evidence="11" key="1">
    <citation type="submission" date="2021-04" db="EMBL/GenBank/DDBJ databases">
        <authorList>
            <consortium name="Wellcome Sanger Institute Data Sharing"/>
        </authorList>
    </citation>
    <scope>NUCLEOTIDE SEQUENCE [LARGE SCALE GENOMIC DNA]</scope>
</reference>
<dbReference type="InterPro" id="IPR051005">
    <property type="entry name" value="Pentraxin_domain"/>
</dbReference>
<keyword evidence="12" id="KW-1185">Reference proteome</keyword>
<feature type="signal peptide" evidence="9">
    <location>
        <begin position="1"/>
        <end position="16"/>
    </location>
</feature>
<comment type="similarity">
    <text evidence="7 9">Belongs to the pentraxin family.</text>
</comment>
<dbReference type="SMART" id="SM00159">
    <property type="entry name" value="PTX"/>
    <property type="match status" value="1"/>
</dbReference>
<dbReference type="CDD" id="cd00152">
    <property type="entry name" value="PTX"/>
    <property type="match status" value="1"/>
</dbReference>
<evidence type="ECO:0000313" key="11">
    <source>
        <dbReference type="Ensembl" id="ENSSAUP00010021410.1"/>
    </source>
</evidence>
<proteinExistence type="inferred from homology"/>
<dbReference type="PANTHER" id="PTHR45869:SF7">
    <property type="entry name" value="C-REACTIVE PROTEIN"/>
    <property type="match status" value="1"/>
</dbReference>
<evidence type="ECO:0000256" key="3">
    <source>
        <dbReference type="ARBA" id="ARBA00022723"/>
    </source>
</evidence>
<dbReference type="Pfam" id="PF00354">
    <property type="entry name" value="Pentaxin"/>
    <property type="match status" value="1"/>
</dbReference>
<comment type="subunit">
    <text evidence="9">Homopentamer. Pentaxin (or pentraxin) have a discoid arrangement of 5 non-covalently bound subunits.</text>
</comment>
<evidence type="ECO:0000256" key="8">
    <source>
        <dbReference type="PROSITE-ProRule" id="PRU01172"/>
    </source>
</evidence>
<dbReference type="GO" id="GO:0046872">
    <property type="term" value="F:metal ion binding"/>
    <property type="evidence" value="ECO:0007669"/>
    <property type="project" value="UniProtKB-KW"/>
</dbReference>
<evidence type="ECO:0000256" key="2">
    <source>
        <dbReference type="ARBA" id="ARBA00022525"/>
    </source>
</evidence>
<dbReference type="GeneTree" id="ENSGT01100000263515"/>
<keyword evidence="2" id="KW-0964">Secreted</keyword>
<dbReference type="AlphaFoldDB" id="A0A671V938"/>
<comment type="cofactor">
    <cofactor evidence="9">
        <name>Ca(2+)</name>
        <dbReference type="ChEBI" id="CHEBI:29108"/>
    </cofactor>
    <text evidence="9">Binds 2 calcium ions per subunit.</text>
</comment>
<dbReference type="Ensembl" id="ENSSAUT00010022626.1">
    <property type="protein sequence ID" value="ENSSAUP00010021410.1"/>
    <property type="gene ID" value="ENSSAUG00010009489.1"/>
</dbReference>
<dbReference type="Proteomes" id="UP000472265">
    <property type="component" value="Chromosome 20"/>
</dbReference>
<dbReference type="InParanoid" id="A0A671V938"/>
<feature type="domain" description="Pentraxin (PTX)" evidence="10">
    <location>
        <begin position="22"/>
        <end position="223"/>
    </location>
</feature>
<keyword evidence="4 9" id="KW-0732">Signal</keyword>
<dbReference type="SUPFAM" id="SSF49899">
    <property type="entry name" value="Concanavalin A-like lectins/glucanases"/>
    <property type="match status" value="1"/>
</dbReference>
<dbReference type="FunFam" id="2.60.120.200:FF:000070">
    <property type="entry name" value="Serum amyloid P-component"/>
    <property type="match status" value="1"/>
</dbReference>
<dbReference type="GO" id="GO:0005576">
    <property type="term" value="C:extracellular region"/>
    <property type="evidence" value="ECO:0007669"/>
    <property type="project" value="UniProtKB-SubCell"/>
</dbReference>
<dbReference type="InterPro" id="IPR013320">
    <property type="entry name" value="ConA-like_dom_sf"/>
</dbReference>
<dbReference type="PRINTS" id="PR00895">
    <property type="entry name" value="PENTAXIN"/>
</dbReference>
<evidence type="ECO:0000256" key="6">
    <source>
        <dbReference type="ARBA" id="ARBA00023157"/>
    </source>
</evidence>
<dbReference type="PROSITE" id="PS51828">
    <property type="entry name" value="PTX_2"/>
    <property type="match status" value="1"/>
</dbReference>
<evidence type="ECO:0000259" key="10">
    <source>
        <dbReference type="PROSITE" id="PS51828"/>
    </source>
</evidence>
<comment type="caution">
    <text evidence="8">Lacks conserved residue(s) required for the propagation of feature annotation.</text>
</comment>
<name>A0A671V938_SPAAU</name>
<evidence type="ECO:0000313" key="12">
    <source>
        <dbReference type="Proteomes" id="UP000472265"/>
    </source>
</evidence>
<keyword evidence="6" id="KW-1015">Disulfide bond</keyword>
<reference evidence="11" key="2">
    <citation type="submission" date="2025-08" db="UniProtKB">
        <authorList>
            <consortium name="Ensembl"/>
        </authorList>
    </citation>
    <scope>IDENTIFICATION</scope>
</reference>
<sequence length="228" mass="25141">MERQLLLLALFCISHAAFHDLSEKVFTFPLDSGTANVKFTASVEQPMTALTVCMRFHSTKTGAQSLFSLAVPSEPNAFLLYKPSVGVYRLHVKGTALNINGLPDETGEWNSVCWTWDSTDGLTTLWVNGKRSARKILGRAATLTGAPSIILGQDQDSYGGGFDPNQSFSGDFTDVHLWNQVISPCEIRFFMEGNAFSPGNILSWNNLQYTINGSVHVEKSDFDKLSCY</sequence>
<accession>A0A671V938</accession>
<keyword evidence="5 9" id="KW-0106">Calcium</keyword>
<dbReference type="OrthoDB" id="547680at2759"/>
<organism evidence="11 12">
    <name type="scientific">Sparus aurata</name>
    <name type="common">Gilthead sea bream</name>
    <dbReference type="NCBI Taxonomy" id="8175"/>
    <lineage>
        <taxon>Eukaryota</taxon>
        <taxon>Metazoa</taxon>
        <taxon>Chordata</taxon>
        <taxon>Craniata</taxon>
        <taxon>Vertebrata</taxon>
        <taxon>Euteleostomi</taxon>
        <taxon>Actinopterygii</taxon>
        <taxon>Neopterygii</taxon>
        <taxon>Teleostei</taxon>
        <taxon>Neoteleostei</taxon>
        <taxon>Acanthomorphata</taxon>
        <taxon>Eupercaria</taxon>
        <taxon>Spariformes</taxon>
        <taxon>Sparidae</taxon>
        <taxon>Sparus</taxon>
    </lineage>
</organism>
<evidence type="ECO:0000256" key="7">
    <source>
        <dbReference type="ARBA" id="ARBA00038102"/>
    </source>
</evidence>